<comment type="similarity">
    <text evidence="1">Belongs to the actin family.</text>
</comment>
<gene>
    <name evidence="4" type="ORF">CC85DRAFT_281181</name>
</gene>
<dbReference type="Gene3D" id="3.90.640.10">
    <property type="entry name" value="Actin, Chain A, domain 4"/>
    <property type="match status" value="1"/>
</dbReference>
<dbReference type="PANTHER" id="PTHR11937">
    <property type="entry name" value="ACTIN"/>
    <property type="match status" value="1"/>
</dbReference>
<sequence length="702" mass="76353">MDITDLTAPSSPVPEDAPAPVAGPSAPARKSGRKPKPKAEHLTAHTTAFVPNLLNIRNPPGDFLQKESNVEVRRQVVLARRKEREAVQAEEAAHAANGAEANGGDVKDEVVLTAKEEEEKRKEEQQARLSRILIIHPGSRNLRLGRASDFYPHEVPNCIARPASAPGGHDPPVLGKRVADMDDNIGHLREYLRNKLRANKLVTDARDGARVNAANAKAKPEPIPEHNDPYRVDWTEVDGRPFVVGTEALRLADSAGFRVRYPIHQRGFNSRDWASPQLLLDDISLIIQESLRTELGIRPKDYKDYRVVLVVPDFGDRLYVEQMTNVMLNIMGFKEIAIHQESYCAIFSAGMSSACVVDIGAQTSSVTLVEEGMVNPDTRMRLSYGGDDVTVALAALLQRASFPYKNLNLARTQDWLMMDNLKIKLATLEEHLVANTPWDLYVVPEKGLTNKYLLRTYDENVLAALSWFDTRMIDFETKRETSFTVVNPDVSDMIKSPYGEATAAMRACTTHLLPSAPEAPSTASTPAPPAPVSPGKSAPTTPAEKSATPAPATLAPPTAAHSSAATPAPDAEGDEPPAFDVVFEASKTPLDGAIAASISATSSDNKVRTAASSILLVGGGSALKGLAPFIADRLPALLRQRGYPIDHVSIVPPPRGLNPKFMSWKGASVMCNLDLVVADMWIGRDEMDELGARTLKDRLPFL</sequence>
<evidence type="ECO:0000256" key="2">
    <source>
        <dbReference type="SAM" id="Coils"/>
    </source>
</evidence>
<feature type="region of interest" description="Disordered" evidence="3">
    <location>
        <begin position="1"/>
        <end position="45"/>
    </location>
</feature>
<dbReference type="CDD" id="cd10206">
    <property type="entry name" value="ASKHA_NBD_Arp8-like"/>
    <property type="match status" value="1"/>
</dbReference>
<dbReference type="InterPro" id="IPR004000">
    <property type="entry name" value="Actin"/>
</dbReference>
<dbReference type="Gene3D" id="3.30.420.40">
    <property type="match status" value="2"/>
</dbReference>
<dbReference type="RefSeq" id="XP_018274914.1">
    <property type="nucleotide sequence ID" value="XM_018421611.1"/>
</dbReference>
<dbReference type="InterPro" id="IPR043129">
    <property type="entry name" value="ATPase_NBD"/>
</dbReference>
<organism evidence="4 5">
    <name type="scientific">Cutaneotrichosporon oleaginosum</name>
    <dbReference type="NCBI Taxonomy" id="879819"/>
    <lineage>
        <taxon>Eukaryota</taxon>
        <taxon>Fungi</taxon>
        <taxon>Dikarya</taxon>
        <taxon>Basidiomycota</taxon>
        <taxon>Agaricomycotina</taxon>
        <taxon>Tremellomycetes</taxon>
        <taxon>Trichosporonales</taxon>
        <taxon>Trichosporonaceae</taxon>
        <taxon>Cutaneotrichosporon</taxon>
    </lineage>
</organism>
<feature type="compositionally biased region" description="Low complexity" evidence="3">
    <location>
        <begin position="546"/>
        <end position="570"/>
    </location>
</feature>
<feature type="compositionally biased region" description="Low complexity" evidence="3">
    <location>
        <begin position="514"/>
        <end position="525"/>
    </location>
</feature>
<evidence type="ECO:0000256" key="1">
    <source>
        <dbReference type="RuleBase" id="RU000487"/>
    </source>
</evidence>
<proteinExistence type="inferred from homology"/>
<dbReference type="SMART" id="SM00268">
    <property type="entry name" value="ACTIN"/>
    <property type="match status" value="1"/>
</dbReference>
<dbReference type="SUPFAM" id="SSF53067">
    <property type="entry name" value="Actin-like ATPase domain"/>
    <property type="match status" value="2"/>
</dbReference>
<dbReference type="EMBL" id="KQ087308">
    <property type="protein sequence ID" value="KLT38423.1"/>
    <property type="molecule type" value="Genomic_DNA"/>
</dbReference>
<dbReference type="Proteomes" id="UP000053611">
    <property type="component" value="Unassembled WGS sequence"/>
</dbReference>
<dbReference type="AlphaFoldDB" id="A0A0J0XBI3"/>
<feature type="compositionally biased region" description="Low complexity" evidence="3">
    <location>
        <begin position="18"/>
        <end position="28"/>
    </location>
</feature>
<feature type="coiled-coil region" evidence="2">
    <location>
        <begin position="79"/>
        <end position="127"/>
    </location>
</feature>
<keyword evidence="2" id="KW-0175">Coiled coil</keyword>
<evidence type="ECO:0000313" key="5">
    <source>
        <dbReference type="Proteomes" id="UP000053611"/>
    </source>
</evidence>
<evidence type="ECO:0000256" key="3">
    <source>
        <dbReference type="SAM" id="MobiDB-lite"/>
    </source>
</evidence>
<name>A0A0J0XBI3_9TREE</name>
<feature type="region of interest" description="Disordered" evidence="3">
    <location>
        <begin position="514"/>
        <end position="577"/>
    </location>
</feature>
<dbReference type="GeneID" id="28982214"/>
<evidence type="ECO:0000313" key="4">
    <source>
        <dbReference type="EMBL" id="KLT38423.1"/>
    </source>
</evidence>
<accession>A0A0J0XBI3</accession>
<dbReference type="Pfam" id="PF00022">
    <property type="entry name" value="Actin"/>
    <property type="match status" value="2"/>
</dbReference>
<reference evidence="4 5" key="1">
    <citation type="submission" date="2015-03" db="EMBL/GenBank/DDBJ databases">
        <title>Genomics and transcriptomics of the oil-accumulating basidiomycete yeast T. oleaginosus allow insights into substrate utilization and the diverse evolutionary trajectories of mating systems in fungi.</title>
        <authorList>
            <consortium name="DOE Joint Genome Institute"/>
            <person name="Kourist R."/>
            <person name="Kracht O."/>
            <person name="Bracharz F."/>
            <person name="Lipzen A."/>
            <person name="Nolan M."/>
            <person name="Ohm R."/>
            <person name="Grigoriev I."/>
            <person name="Sun S."/>
            <person name="Heitman J."/>
            <person name="Bruck T."/>
            <person name="Nowrousian M."/>
        </authorList>
    </citation>
    <scope>NUCLEOTIDE SEQUENCE [LARGE SCALE GENOMIC DNA]</scope>
    <source>
        <strain evidence="4 5">IBC0246</strain>
    </source>
</reference>
<dbReference type="STRING" id="879819.A0A0J0XBI3"/>
<keyword evidence="5" id="KW-1185">Reference proteome</keyword>
<protein>
    <submittedName>
        <fullName evidence="4">Actin-like ATPase domain-containing protein</fullName>
    </submittedName>
</protein>
<dbReference type="OrthoDB" id="5572108at2759"/>